<protein>
    <submittedName>
        <fullName evidence="1">1988_t:CDS:1</fullName>
    </submittedName>
</protein>
<dbReference type="EMBL" id="CAJVQC010098212">
    <property type="protein sequence ID" value="CAG8829947.1"/>
    <property type="molecule type" value="Genomic_DNA"/>
</dbReference>
<evidence type="ECO:0000313" key="1">
    <source>
        <dbReference type="EMBL" id="CAG8829947.1"/>
    </source>
</evidence>
<evidence type="ECO:0000313" key="2">
    <source>
        <dbReference type="Proteomes" id="UP000789920"/>
    </source>
</evidence>
<gene>
    <name evidence="1" type="ORF">RPERSI_LOCUS27639</name>
</gene>
<feature type="non-terminal residue" evidence="1">
    <location>
        <position position="48"/>
    </location>
</feature>
<dbReference type="Proteomes" id="UP000789920">
    <property type="component" value="Unassembled WGS sequence"/>
</dbReference>
<comment type="caution">
    <text evidence="1">The sequence shown here is derived from an EMBL/GenBank/DDBJ whole genome shotgun (WGS) entry which is preliminary data.</text>
</comment>
<feature type="non-terminal residue" evidence="1">
    <location>
        <position position="1"/>
    </location>
</feature>
<name>A0ACA9S8J3_9GLOM</name>
<proteinExistence type="predicted"/>
<keyword evidence="2" id="KW-1185">Reference proteome</keyword>
<organism evidence="1 2">
    <name type="scientific">Racocetra persica</name>
    <dbReference type="NCBI Taxonomy" id="160502"/>
    <lineage>
        <taxon>Eukaryota</taxon>
        <taxon>Fungi</taxon>
        <taxon>Fungi incertae sedis</taxon>
        <taxon>Mucoromycota</taxon>
        <taxon>Glomeromycotina</taxon>
        <taxon>Glomeromycetes</taxon>
        <taxon>Diversisporales</taxon>
        <taxon>Gigasporaceae</taxon>
        <taxon>Racocetra</taxon>
    </lineage>
</organism>
<reference evidence="1" key="1">
    <citation type="submission" date="2021-06" db="EMBL/GenBank/DDBJ databases">
        <authorList>
            <person name="Kallberg Y."/>
            <person name="Tangrot J."/>
            <person name="Rosling A."/>
        </authorList>
    </citation>
    <scope>NUCLEOTIDE SEQUENCE</scope>
    <source>
        <strain evidence="1">MA461A</strain>
    </source>
</reference>
<accession>A0ACA9S8J3</accession>
<sequence length="48" mass="5566">AQTNKKTIKPKTKPRKVIAKTITRKKKTIKKLPTSCRVGWCKDEEKLN</sequence>